<dbReference type="OrthoDB" id="6087427at2"/>
<dbReference type="KEGG" id="ajp:AMJAP_2933"/>
<keyword evidence="2" id="KW-1185">Reference proteome</keyword>
<accession>A0A7R6P7U9</accession>
<dbReference type="Gene3D" id="1.25.40.20">
    <property type="entry name" value="Ankyrin repeat-containing domain"/>
    <property type="match status" value="1"/>
</dbReference>
<dbReference type="AlphaFoldDB" id="A0A7R6P7U9"/>
<dbReference type="RefSeq" id="WP_019622575.1">
    <property type="nucleotide sequence ID" value="NZ_AP014545.1"/>
</dbReference>
<organism evidence="1 2">
    <name type="scientific">Amphritea japonica ATCC BAA-1530</name>
    <dbReference type="NCBI Taxonomy" id="1278309"/>
    <lineage>
        <taxon>Bacteria</taxon>
        <taxon>Pseudomonadati</taxon>
        <taxon>Pseudomonadota</taxon>
        <taxon>Gammaproteobacteria</taxon>
        <taxon>Oceanospirillales</taxon>
        <taxon>Oceanospirillaceae</taxon>
        <taxon>Amphritea</taxon>
    </lineage>
</organism>
<proteinExistence type="predicted"/>
<sequence length="209" mass="23377">MSFFTKRNLKKLQLAIIDADLITLKKQFNKLDSNTVNEHLFAFDDQQFNAVELAIRSGQAKSLQHLLQAGCGLNASHTEPLLYQALQHPVQSLQLMTVLLQAGAPLAYPDMTPDHALFACFLFCPDTTLMLHLSRLNENGADLNHCDQHGESTLRLAMQKEDKALVQMLINSGATFSKTLRTEGCGKEITDYAERLADDLKIRQMMLTS</sequence>
<dbReference type="EMBL" id="AP014545">
    <property type="protein sequence ID" value="BBB27519.1"/>
    <property type="molecule type" value="Genomic_DNA"/>
</dbReference>
<evidence type="ECO:0000313" key="1">
    <source>
        <dbReference type="EMBL" id="BBB27519.1"/>
    </source>
</evidence>
<dbReference type="Proteomes" id="UP000595663">
    <property type="component" value="Chromosome"/>
</dbReference>
<dbReference type="InterPro" id="IPR002110">
    <property type="entry name" value="Ankyrin_rpt"/>
</dbReference>
<protein>
    <recommendedName>
        <fullName evidence="3">Ankyrin</fullName>
    </recommendedName>
</protein>
<evidence type="ECO:0000313" key="2">
    <source>
        <dbReference type="Proteomes" id="UP000595663"/>
    </source>
</evidence>
<name>A0A7R6P7U9_9GAMM</name>
<reference evidence="1 2" key="1">
    <citation type="journal article" date="2008" name="Int. J. Syst. Evol. Microbiol.">
        <title>Amphritea japonica sp. nov. and Amphritea balenae sp. nov., isolated from the sediment adjacent to sperm whale carcasses off Kagoshima, Japan.</title>
        <authorList>
            <person name="Miyazaki M."/>
            <person name="Nogi Y."/>
            <person name="Fujiwara Y."/>
            <person name="Kawato M."/>
            <person name="Nagahama T."/>
            <person name="Kubokawa K."/>
            <person name="Horikoshi K."/>
        </authorList>
    </citation>
    <scope>NUCLEOTIDE SEQUENCE [LARGE SCALE GENOMIC DNA]</scope>
    <source>
        <strain evidence="1 2">ATCC BAA-1530</strain>
    </source>
</reference>
<dbReference type="InterPro" id="IPR036770">
    <property type="entry name" value="Ankyrin_rpt-contain_sf"/>
</dbReference>
<dbReference type="SMART" id="SM00248">
    <property type="entry name" value="ANK"/>
    <property type="match status" value="3"/>
</dbReference>
<gene>
    <name evidence="1" type="ORF">AMJAP_2933</name>
</gene>
<dbReference type="SUPFAM" id="SSF48403">
    <property type="entry name" value="Ankyrin repeat"/>
    <property type="match status" value="1"/>
</dbReference>
<evidence type="ECO:0008006" key="3">
    <source>
        <dbReference type="Google" id="ProtNLM"/>
    </source>
</evidence>